<dbReference type="EMBL" id="JH767140">
    <property type="protein sequence ID" value="EQC38973.1"/>
    <property type="molecule type" value="Genomic_DNA"/>
</dbReference>
<dbReference type="GeneID" id="19944654"/>
<dbReference type="InParanoid" id="T0S261"/>
<evidence type="ECO:0000313" key="1">
    <source>
        <dbReference type="EMBL" id="EQC38973.1"/>
    </source>
</evidence>
<proteinExistence type="predicted"/>
<name>T0S261_SAPDV</name>
<protein>
    <submittedName>
        <fullName evidence="1">Uncharacterized protein</fullName>
    </submittedName>
</protein>
<organism evidence="1 2">
    <name type="scientific">Saprolegnia diclina (strain VS20)</name>
    <dbReference type="NCBI Taxonomy" id="1156394"/>
    <lineage>
        <taxon>Eukaryota</taxon>
        <taxon>Sar</taxon>
        <taxon>Stramenopiles</taxon>
        <taxon>Oomycota</taxon>
        <taxon>Saprolegniomycetes</taxon>
        <taxon>Saprolegniales</taxon>
        <taxon>Saprolegniaceae</taxon>
        <taxon>Saprolegnia</taxon>
    </lineage>
</organism>
<dbReference type="Proteomes" id="UP000030762">
    <property type="component" value="Unassembled WGS sequence"/>
</dbReference>
<dbReference type="AlphaFoldDB" id="T0S261"/>
<gene>
    <name evidence="1" type="ORF">SDRG_03927</name>
</gene>
<reference evidence="1 2" key="1">
    <citation type="submission" date="2012-04" db="EMBL/GenBank/DDBJ databases">
        <title>The Genome Sequence of Saprolegnia declina VS20.</title>
        <authorList>
            <consortium name="The Broad Institute Genome Sequencing Platform"/>
            <person name="Russ C."/>
            <person name="Nusbaum C."/>
            <person name="Tyler B."/>
            <person name="van West P."/>
            <person name="Dieguez-Uribeondo J."/>
            <person name="de Bruijn I."/>
            <person name="Tripathy S."/>
            <person name="Jiang R."/>
            <person name="Young S.K."/>
            <person name="Zeng Q."/>
            <person name="Gargeya S."/>
            <person name="Fitzgerald M."/>
            <person name="Haas B."/>
            <person name="Abouelleil A."/>
            <person name="Alvarado L."/>
            <person name="Arachchi H.M."/>
            <person name="Berlin A."/>
            <person name="Chapman S.B."/>
            <person name="Goldberg J."/>
            <person name="Griggs A."/>
            <person name="Gujja S."/>
            <person name="Hansen M."/>
            <person name="Howarth C."/>
            <person name="Imamovic A."/>
            <person name="Larimer J."/>
            <person name="McCowen C."/>
            <person name="Montmayeur A."/>
            <person name="Murphy C."/>
            <person name="Neiman D."/>
            <person name="Pearson M."/>
            <person name="Priest M."/>
            <person name="Roberts A."/>
            <person name="Saif S."/>
            <person name="Shea T."/>
            <person name="Sisk P."/>
            <person name="Sykes S."/>
            <person name="Wortman J."/>
            <person name="Nusbaum C."/>
            <person name="Birren B."/>
        </authorList>
    </citation>
    <scope>NUCLEOTIDE SEQUENCE [LARGE SCALE GENOMIC DNA]</scope>
    <source>
        <strain evidence="1 2">VS20</strain>
    </source>
</reference>
<evidence type="ECO:0000313" key="2">
    <source>
        <dbReference type="Proteomes" id="UP000030762"/>
    </source>
</evidence>
<dbReference type="VEuPathDB" id="FungiDB:SDRG_03927"/>
<sequence>MDRSLSVGGCIPKSVPVACWCVPVARSSRHSHDGGVKILLGAPTLRARGSKSGTHFRIFTRTQTMPSEQLSSTSSQHALQQAIKAMGGLPISSLHDAVTTTGLNLLGHANAAAYKQYIQTPLCVIL</sequence>
<accession>T0S261</accession>
<keyword evidence="2" id="KW-1185">Reference proteome</keyword>
<dbReference type="RefSeq" id="XP_008607797.1">
    <property type="nucleotide sequence ID" value="XM_008609575.1"/>
</dbReference>